<evidence type="ECO:0000256" key="1">
    <source>
        <dbReference type="ARBA" id="ARBA00004571"/>
    </source>
</evidence>
<dbReference type="InterPro" id="IPR039426">
    <property type="entry name" value="TonB-dep_rcpt-like"/>
</dbReference>
<keyword evidence="15" id="KW-0675">Receptor</keyword>
<evidence type="ECO:0000256" key="3">
    <source>
        <dbReference type="ARBA" id="ARBA00022452"/>
    </source>
</evidence>
<feature type="domain" description="TonB-dependent receptor plug" evidence="14">
    <location>
        <begin position="67"/>
        <end position="170"/>
    </location>
</feature>
<accession>E7N3N8</accession>
<dbReference type="SUPFAM" id="SSF56935">
    <property type="entry name" value="Porins"/>
    <property type="match status" value="1"/>
</dbReference>
<dbReference type="Pfam" id="PF07715">
    <property type="entry name" value="Plug"/>
    <property type="match status" value="1"/>
</dbReference>
<evidence type="ECO:0000313" key="15">
    <source>
        <dbReference type="EMBL" id="EFW29223.1"/>
    </source>
</evidence>
<dbReference type="PROSITE" id="PS52016">
    <property type="entry name" value="TONB_DEPENDENT_REC_3"/>
    <property type="match status" value="1"/>
</dbReference>
<dbReference type="GO" id="GO:0009279">
    <property type="term" value="C:cell outer membrane"/>
    <property type="evidence" value="ECO:0007669"/>
    <property type="project" value="UniProtKB-SubCell"/>
</dbReference>
<dbReference type="PANTHER" id="PTHR30069:SF53">
    <property type="entry name" value="COLICIN I RECEPTOR-RELATED"/>
    <property type="match status" value="1"/>
</dbReference>
<sequence length="1612" mass="182483">MEEKYMLRKQSRRSVRLLSYAITTWLALPAYTAWASEAASGGNTNVTTADVRVEADAAQEEAKYESQQKTIITKEDIEKKQAKSVEEIIFSETGVSRTVDAMGRVGVSIRGAEPRHTLILVDGQPVMGDFAKYYGAADEVMRLGTENVERIEIIQGAASAKYGSDAIGGVVNVITKQAGKEPVIKFNVEGRRTADTDGLFPYQNVFLRADTGTIGKAQFGVYGNKRDIMPVYGSEARVKTGLASYVTDFEDNSLRYYGEATNIGLIGSYKADANNSFSFRMERYNEDLNRYVKRTDSIMEPQQHYSRKSGRNNYNIGWEGRNKDTDWKIEFNHARMLEDDLTLTSNYGRSSYTGKNMLNYVDNIDHAQMNFDATFNTQLNDKHLLMYNFGYAHETGSGSRLKSAPNTYLKKIDPWDYDKSLLVVQRDVPELGLKKGTIASFIHAHKLIPDPEKGLRWDVDYELYGYNRSDPNSYKPEFSYEEFQKYMPEGGRITEYDNLPADVKARYDRFNARVRDEANRTGKHGNVTSPNLYGASYYHDEGYFDPDDPTYTRKIKYNYTLNGRLFSEIQNSLANQLIIGEATINKYHLVVGDTWMLNNDTIFTPILRMDHSSLFGTNITANFGITHNLGGNPHRRFKANIGTGYSEPGMGELYYNWEMYGGSPVDQNRARLGWYWTGNPNLKPEKSVNFDIGYEAETKNMTMRANLFHNTIRNYMTTYYTGYNIDFHPNVTGAEKLGYPPDMLYSFKNIGKAQITGLELEVRNKLDKHWSTKVGYTFLHAINKSDPNMPKRLLDKPQHKLDIGIDYENVRGGFRASLWGDYYIHMLDSNSVTGNANYMNMDSDLQGGYIFANQYARAGAQRYQTKTFGIWNLMLQKKFGEDAMVYLGVDNLFNHRDDNRATQARVYRLGANLKFGPDSNTQPKAPLTEEEKAARAAQDAAYEKDFFAQTSNTFAKGSPDMFFARPFDREKLRGIKLIGDYQLEWDTHGGADRPQIKMTEDASVGTAEKNMLDRKEHGFSQRLRFGFDARANDNLNISVLATASGKGGVDTRTDIPKSKALNHLRISNFDVTYHNRNLDISMGRLNERLGVTGYYFGKEYDGIRASWTNAHTQIQLGYGNFKHSTGISDSAYTHATHKVFYRPPTISEFVGLKRSPFNNAFDGEDVVPNADDKINFYQQLIKAKENGATPAEQIALIKKMYDIAVGAYGKELLKKDALNDESYMQMNPPGYFDYQYTDSNGDIQTGSIWSLDYYTWIGGHKEDQQTFYMSMADYPNALEGDGSAALNQWWTNNKAHIEDVLKKIVRDQHDDASNIQFTRPDSDLKKELHDSNFVDDDSSDLSSRFDFPKVVHEYFTAIANRLSWTEYGSLMPRDALGKFTGLLIKVEGTVLEADRIPPINKAIFLQAKHALTPNVGISLWYLGSTGSENYHAEHANGKSNDVYDYTHLARVIGIGAKWKMGKNASMSVDYGQNRTAFGRHMNGHTIYEHPSGSDQFNIRGHAMGGTPHFWTLRFDIGRSDIAVKGSWNVFADYKHFEHGSFFGGNGTGYLPDRYLDGIRSFSVGAGYVPVENLLVEAFYTFDAKGIGSRDTLYGGEKFTLGNYAGMRLTYNF</sequence>
<evidence type="ECO:0000256" key="5">
    <source>
        <dbReference type="ARBA" id="ARBA00022729"/>
    </source>
</evidence>
<keyword evidence="6" id="KW-0406">Ion transport</keyword>
<evidence type="ECO:0000256" key="6">
    <source>
        <dbReference type="ARBA" id="ARBA00023065"/>
    </source>
</evidence>
<keyword evidence="8 10" id="KW-0472">Membrane</keyword>
<dbReference type="Gene3D" id="2.170.130.10">
    <property type="entry name" value="TonB-dependent receptor, plug domain"/>
    <property type="match status" value="1"/>
</dbReference>
<dbReference type="GO" id="GO:0015344">
    <property type="term" value="F:siderophore uptake transmembrane transporter activity"/>
    <property type="evidence" value="ECO:0007669"/>
    <property type="project" value="TreeGrafter"/>
</dbReference>
<comment type="caution">
    <text evidence="15">The sequence shown here is derived from an EMBL/GenBank/DDBJ whole genome shotgun (WGS) entry which is preliminary data.</text>
</comment>
<organism evidence="15 16">
    <name type="scientific">Selenomonas artemidis F0399</name>
    <dbReference type="NCBI Taxonomy" id="749551"/>
    <lineage>
        <taxon>Bacteria</taxon>
        <taxon>Bacillati</taxon>
        <taxon>Bacillota</taxon>
        <taxon>Negativicutes</taxon>
        <taxon>Selenomonadales</taxon>
        <taxon>Selenomonadaceae</taxon>
        <taxon>Selenomonas</taxon>
    </lineage>
</organism>
<dbReference type="STRING" id="749551.HMPREF9555_01628"/>
<evidence type="ECO:0000256" key="12">
    <source>
        <dbReference type="SAM" id="SignalP"/>
    </source>
</evidence>
<dbReference type="GO" id="GO:0044718">
    <property type="term" value="P:siderophore transmembrane transport"/>
    <property type="evidence" value="ECO:0007669"/>
    <property type="project" value="TreeGrafter"/>
</dbReference>
<dbReference type="InterPro" id="IPR036942">
    <property type="entry name" value="Beta-barrel_TonB_sf"/>
</dbReference>
<evidence type="ECO:0000256" key="4">
    <source>
        <dbReference type="ARBA" id="ARBA00022692"/>
    </source>
</evidence>
<dbReference type="HOGENOM" id="CLU_004139_0_0_9"/>
<feature type="domain" description="TonB-dependent receptor-like beta-barrel" evidence="13">
    <location>
        <begin position="459"/>
        <end position="892"/>
    </location>
</feature>
<keyword evidence="7 11" id="KW-0798">TonB box</keyword>
<feature type="chain" id="PRO_5003221770" evidence="12">
    <location>
        <begin position="36"/>
        <end position="1612"/>
    </location>
</feature>
<evidence type="ECO:0000256" key="2">
    <source>
        <dbReference type="ARBA" id="ARBA00022448"/>
    </source>
</evidence>
<dbReference type="Proteomes" id="UP000004633">
    <property type="component" value="Unassembled WGS sequence"/>
</dbReference>
<proteinExistence type="inferred from homology"/>
<dbReference type="Gene3D" id="2.40.170.20">
    <property type="entry name" value="TonB-dependent receptor, beta-barrel domain"/>
    <property type="match status" value="1"/>
</dbReference>
<protein>
    <submittedName>
        <fullName evidence="15">Colicin I receptor family protein</fullName>
    </submittedName>
</protein>
<gene>
    <name evidence="15" type="ORF">HMPREF9555_01628</name>
</gene>
<evidence type="ECO:0000256" key="7">
    <source>
        <dbReference type="ARBA" id="ARBA00023077"/>
    </source>
</evidence>
<comment type="similarity">
    <text evidence="10 11">Belongs to the TonB-dependent receptor family.</text>
</comment>
<keyword evidence="9 10" id="KW-0998">Cell outer membrane</keyword>
<keyword evidence="2 10" id="KW-0813">Transport</keyword>
<keyword evidence="3 10" id="KW-1134">Transmembrane beta strand</keyword>
<evidence type="ECO:0000256" key="10">
    <source>
        <dbReference type="PROSITE-ProRule" id="PRU01360"/>
    </source>
</evidence>
<dbReference type="InterPro" id="IPR012910">
    <property type="entry name" value="Plug_dom"/>
</dbReference>
<comment type="subcellular location">
    <subcellularLocation>
        <location evidence="1 10">Cell outer membrane</location>
        <topology evidence="1 10">Multi-pass membrane protein</topology>
    </subcellularLocation>
</comment>
<evidence type="ECO:0000313" key="16">
    <source>
        <dbReference type="Proteomes" id="UP000004633"/>
    </source>
</evidence>
<dbReference type="InterPro" id="IPR037066">
    <property type="entry name" value="Plug_dom_sf"/>
</dbReference>
<evidence type="ECO:0000259" key="14">
    <source>
        <dbReference type="Pfam" id="PF07715"/>
    </source>
</evidence>
<name>E7N3N8_9FIRM</name>
<keyword evidence="5 12" id="KW-0732">Signal</keyword>
<feature type="signal peptide" evidence="12">
    <location>
        <begin position="1"/>
        <end position="35"/>
    </location>
</feature>
<keyword evidence="16" id="KW-1185">Reference proteome</keyword>
<dbReference type="PANTHER" id="PTHR30069">
    <property type="entry name" value="TONB-DEPENDENT OUTER MEMBRANE RECEPTOR"/>
    <property type="match status" value="1"/>
</dbReference>
<evidence type="ECO:0000256" key="9">
    <source>
        <dbReference type="ARBA" id="ARBA00023237"/>
    </source>
</evidence>
<evidence type="ECO:0000259" key="13">
    <source>
        <dbReference type="Pfam" id="PF00593"/>
    </source>
</evidence>
<dbReference type="EMBL" id="AECV01000035">
    <property type="protein sequence ID" value="EFW29223.1"/>
    <property type="molecule type" value="Genomic_DNA"/>
</dbReference>
<dbReference type="Pfam" id="PF00593">
    <property type="entry name" value="TonB_dep_Rec_b-barrel"/>
    <property type="match status" value="1"/>
</dbReference>
<evidence type="ECO:0000256" key="11">
    <source>
        <dbReference type="RuleBase" id="RU003357"/>
    </source>
</evidence>
<keyword evidence="4 10" id="KW-0812">Transmembrane</keyword>
<dbReference type="InterPro" id="IPR000531">
    <property type="entry name" value="Beta-barrel_TonB"/>
</dbReference>
<reference evidence="15 16" key="1">
    <citation type="submission" date="2010-08" db="EMBL/GenBank/DDBJ databases">
        <authorList>
            <person name="Weinstock G."/>
            <person name="Sodergren E."/>
            <person name="Clifton S."/>
            <person name="Fulton L."/>
            <person name="Fulton B."/>
            <person name="Courtney L."/>
            <person name="Fronick C."/>
            <person name="Harrison M."/>
            <person name="Strong C."/>
            <person name="Farmer C."/>
            <person name="Delahaunty K."/>
            <person name="Markovic C."/>
            <person name="Hall O."/>
            <person name="Minx P."/>
            <person name="Tomlinson C."/>
            <person name="Mitreva M."/>
            <person name="Hou S."/>
            <person name="Chen J."/>
            <person name="Wollam A."/>
            <person name="Pepin K.H."/>
            <person name="Johnson M."/>
            <person name="Bhonagiri V."/>
            <person name="Zhang X."/>
            <person name="Suruliraj S."/>
            <person name="Warren W."/>
            <person name="Chinwalla A."/>
            <person name="Mardis E.R."/>
            <person name="Wilson R.K."/>
        </authorList>
    </citation>
    <scope>NUCLEOTIDE SEQUENCE [LARGE SCALE GENOMIC DNA]</scope>
    <source>
        <strain evidence="15 16">F0399</strain>
    </source>
</reference>
<evidence type="ECO:0000256" key="8">
    <source>
        <dbReference type="ARBA" id="ARBA00023136"/>
    </source>
</evidence>